<feature type="domain" description="MacB-like periplasmic core" evidence="8">
    <location>
        <begin position="21"/>
        <end position="233"/>
    </location>
</feature>
<dbReference type="InterPro" id="IPR025857">
    <property type="entry name" value="MacB_PCD"/>
</dbReference>
<evidence type="ECO:0000256" key="3">
    <source>
        <dbReference type="ARBA" id="ARBA00022692"/>
    </source>
</evidence>
<sequence length="794" mass="90189">MIKNYFKIAWRSIRKRKSVALINILGLALGFGCAILIFLFIQFHLTFDNFHKDPDRIYRLVTERHNKNIEYEATVPRALPNVFKNDYNYAEKVAKIVDWGEELIAVNSGTSPIRYKPRTAFVEPDFFRIFNFPLLHKKFSDELDAPNTAIITQKMAKKLFGDTNPVNQTFVWKNKETIRVTGVLKDLPENTLFTSQVFISFNTLTTSWIAREEWTSLGTSLQCFTLLNPNRNPLKIEQDMKVWPDKYHAEPLGTDYYKLQPFRDIHLDSRYSGSINVKLLWILGAIGFFLILIACINFINISAAQSVYRSKEVGIRKVLGSFKDQLFRQFLAETFLVTFIALVIGFGLSLLFLPFFNNIFNLSLSAAGLLNLRFAVFAIMLLTGVAFLAGSYPGIILARIAPVLALKRKLTQKDTGGAMARKVLVTSQFVISMVLIVAMLVIGKQIKYATSTDLGYNSSAIVMVKLPKTLDRIQLNILKNKIAQSSNVSRVSVCFTSPGAPVNSWGTSVYFNNNPEKEDFLIRGKMGDKDYLNTFGIQLVAGRNFFEKDSIDEILVNEAFGRKMGISSPKELLGKPVKISDNYIQGHIVGVVKDFHDQDFQGKIRPVFIAQDPDQWYNEVGVKINSENIREALQHIEQQWASYFSDFIFEYDFLDDRVAEMYKSEQQFLALTKLFSLLAIFIGGLGIYGLVSFFVAQKTKEVGIRKILGGDVIHILGLFSRDFFKLIGIAGLIASPIAWYFMNDWLQNYTYRTQINWWVFALPIGCVLILTLLIVSYKGYKAATANPVKSLRSE</sequence>
<feature type="domain" description="MacB-like periplasmic core" evidence="8">
    <location>
        <begin position="430"/>
        <end position="609"/>
    </location>
</feature>
<feature type="transmembrane region" description="Helical" evidence="6">
    <location>
        <begin position="376"/>
        <end position="402"/>
    </location>
</feature>
<dbReference type="PANTHER" id="PTHR30572:SF18">
    <property type="entry name" value="ABC-TYPE MACROLIDE FAMILY EXPORT SYSTEM PERMEASE COMPONENT 2"/>
    <property type="match status" value="1"/>
</dbReference>
<evidence type="ECO:0000256" key="4">
    <source>
        <dbReference type="ARBA" id="ARBA00022989"/>
    </source>
</evidence>
<proteinExistence type="predicted"/>
<protein>
    <submittedName>
        <fullName evidence="9">ABC transporter permease</fullName>
    </submittedName>
</protein>
<feature type="domain" description="ABC3 transporter permease C-terminal" evidence="7">
    <location>
        <begin position="285"/>
        <end position="401"/>
    </location>
</feature>
<feature type="transmembrane region" description="Helical" evidence="6">
    <location>
        <begin position="330"/>
        <end position="356"/>
    </location>
</feature>
<feature type="transmembrane region" description="Helical" evidence="6">
    <location>
        <begin position="674"/>
        <end position="696"/>
    </location>
</feature>
<evidence type="ECO:0000256" key="6">
    <source>
        <dbReference type="SAM" id="Phobius"/>
    </source>
</evidence>
<keyword evidence="5 6" id="KW-0472">Membrane</keyword>
<reference evidence="9 10" key="1">
    <citation type="submission" date="2020-09" db="EMBL/GenBank/DDBJ databases">
        <title>Sinomicrobium weinanense sp. nov., a halophilic bacteria isolated from saline-alkali soil.</title>
        <authorList>
            <person name="Wu P."/>
            <person name="Ren H."/>
            <person name="Mei Y."/>
            <person name="Liang Y."/>
            <person name="Chen Z."/>
        </authorList>
    </citation>
    <scope>NUCLEOTIDE SEQUENCE [LARGE SCALE GENOMIC DNA]</scope>
    <source>
        <strain evidence="9 10">FJxs</strain>
    </source>
</reference>
<dbReference type="PANTHER" id="PTHR30572">
    <property type="entry name" value="MEMBRANE COMPONENT OF TRANSPORTER-RELATED"/>
    <property type="match status" value="1"/>
</dbReference>
<comment type="subcellular location">
    <subcellularLocation>
        <location evidence="1">Cell membrane</location>
        <topology evidence="1">Multi-pass membrane protein</topology>
    </subcellularLocation>
</comment>
<accession>A0A926JP14</accession>
<evidence type="ECO:0000313" key="10">
    <source>
        <dbReference type="Proteomes" id="UP000653730"/>
    </source>
</evidence>
<gene>
    <name evidence="9" type="ORF">IBL28_02180</name>
</gene>
<dbReference type="Proteomes" id="UP000653730">
    <property type="component" value="Unassembled WGS sequence"/>
</dbReference>
<organism evidence="9 10">
    <name type="scientific">Sinomicrobium weinanense</name>
    <dbReference type="NCBI Taxonomy" id="2842200"/>
    <lineage>
        <taxon>Bacteria</taxon>
        <taxon>Pseudomonadati</taxon>
        <taxon>Bacteroidota</taxon>
        <taxon>Flavobacteriia</taxon>
        <taxon>Flavobacteriales</taxon>
        <taxon>Flavobacteriaceae</taxon>
        <taxon>Sinomicrobium</taxon>
    </lineage>
</organism>
<keyword evidence="3 6" id="KW-0812">Transmembrane</keyword>
<evidence type="ECO:0000259" key="8">
    <source>
        <dbReference type="Pfam" id="PF12704"/>
    </source>
</evidence>
<feature type="transmembrane region" description="Helical" evidence="6">
    <location>
        <begin position="20"/>
        <end position="41"/>
    </location>
</feature>
<dbReference type="GO" id="GO:0005886">
    <property type="term" value="C:plasma membrane"/>
    <property type="evidence" value="ECO:0007669"/>
    <property type="project" value="UniProtKB-SubCell"/>
</dbReference>
<name>A0A926JP14_9FLAO</name>
<evidence type="ECO:0000259" key="7">
    <source>
        <dbReference type="Pfam" id="PF02687"/>
    </source>
</evidence>
<dbReference type="Pfam" id="PF02687">
    <property type="entry name" value="FtsX"/>
    <property type="match status" value="2"/>
</dbReference>
<evidence type="ECO:0000313" key="9">
    <source>
        <dbReference type="EMBL" id="MBC9794761.1"/>
    </source>
</evidence>
<feature type="transmembrane region" description="Helical" evidence="6">
    <location>
        <begin position="754"/>
        <end position="775"/>
    </location>
</feature>
<evidence type="ECO:0000256" key="2">
    <source>
        <dbReference type="ARBA" id="ARBA00022475"/>
    </source>
</evidence>
<keyword evidence="4 6" id="KW-1133">Transmembrane helix</keyword>
<feature type="transmembrane region" description="Helical" evidence="6">
    <location>
        <begin position="279"/>
        <end position="301"/>
    </location>
</feature>
<feature type="transmembrane region" description="Helical" evidence="6">
    <location>
        <begin position="723"/>
        <end position="742"/>
    </location>
</feature>
<dbReference type="AlphaFoldDB" id="A0A926JP14"/>
<dbReference type="Pfam" id="PF12704">
    <property type="entry name" value="MacB_PCD"/>
    <property type="match status" value="2"/>
</dbReference>
<feature type="domain" description="ABC3 transporter permease C-terminal" evidence="7">
    <location>
        <begin position="674"/>
        <end position="787"/>
    </location>
</feature>
<dbReference type="PROSITE" id="PS51257">
    <property type="entry name" value="PROKAR_LIPOPROTEIN"/>
    <property type="match status" value="1"/>
</dbReference>
<dbReference type="EMBL" id="JACVDC010000003">
    <property type="protein sequence ID" value="MBC9794761.1"/>
    <property type="molecule type" value="Genomic_DNA"/>
</dbReference>
<keyword evidence="10" id="KW-1185">Reference proteome</keyword>
<dbReference type="InterPro" id="IPR003838">
    <property type="entry name" value="ABC3_permease_C"/>
</dbReference>
<feature type="transmembrane region" description="Helical" evidence="6">
    <location>
        <begin position="423"/>
        <end position="442"/>
    </location>
</feature>
<dbReference type="InterPro" id="IPR050250">
    <property type="entry name" value="Macrolide_Exporter_MacB"/>
</dbReference>
<evidence type="ECO:0000256" key="1">
    <source>
        <dbReference type="ARBA" id="ARBA00004651"/>
    </source>
</evidence>
<dbReference type="RefSeq" id="WP_187963920.1">
    <property type="nucleotide sequence ID" value="NZ_JACVDC010000003.1"/>
</dbReference>
<keyword evidence="2" id="KW-1003">Cell membrane</keyword>
<dbReference type="GO" id="GO:0022857">
    <property type="term" value="F:transmembrane transporter activity"/>
    <property type="evidence" value="ECO:0007669"/>
    <property type="project" value="TreeGrafter"/>
</dbReference>
<evidence type="ECO:0000256" key="5">
    <source>
        <dbReference type="ARBA" id="ARBA00023136"/>
    </source>
</evidence>
<comment type="caution">
    <text evidence="9">The sequence shown here is derived from an EMBL/GenBank/DDBJ whole genome shotgun (WGS) entry which is preliminary data.</text>
</comment>